<reference evidence="3 4" key="1">
    <citation type="submission" date="2019-08" db="EMBL/GenBank/DDBJ databases">
        <title>Archangium and Cystobacter genomes.</title>
        <authorList>
            <person name="Chen I.-C.K."/>
            <person name="Wielgoss S."/>
        </authorList>
    </citation>
    <scope>NUCLEOTIDE SEQUENCE [LARGE SCALE GENOMIC DNA]</scope>
    <source>
        <strain evidence="3 4">Cbm 6</strain>
    </source>
</reference>
<dbReference type="EMBL" id="CP043494">
    <property type="protein sequence ID" value="WNG43931.1"/>
    <property type="molecule type" value="Genomic_DNA"/>
</dbReference>
<dbReference type="Proteomes" id="UP001611383">
    <property type="component" value="Chromosome"/>
</dbReference>
<keyword evidence="2" id="KW-1133">Transmembrane helix</keyword>
<evidence type="ECO:0000313" key="3">
    <source>
        <dbReference type="EMBL" id="WNG43931.1"/>
    </source>
</evidence>
<feature type="coiled-coil region" evidence="1">
    <location>
        <begin position="640"/>
        <end position="667"/>
    </location>
</feature>
<feature type="transmembrane region" description="Helical" evidence="2">
    <location>
        <begin position="308"/>
        <end position="333"/>
    </location>
</feature>
<keyword evidence="4" id="KW-1185">Reference proteome</keyword>
<feature type="transmembrane region" description="Helical" evidence="2">
    <location>
        <begin position="487"/>
        <end position="506"/>
    </location>
</feature>
<protein>
    <submittedName>
        <fullName evidence="3">Uncharacterized protein</fullName>
    </submittedName>
</protein>
<sequence length="867" mass="94672">MATSRLRVPHPWLRLVLTFGALLLMTLLLMQARLRTHPSLAEPSRDSVLSLEPPLPRWMPTPTSLDISGRCALDTRRVELSLNGTTLTTEASSGHFRFQGVPLAPGRNVLQFTAGTPPRVTVQKVEVLGIPPPRRVLSLEAVKEGSILRVESVFPREQASSLDLLSDDTNDVLARVFQPVLLNSVPLDHLIRQSPLAPTLAVSDSGATLSKAIVLSRRAHPVFEGLVLRSRDGFPFSRTTDEFIVKSPGLALRSVHPLPNVLEDGVGRWKATGEGPAREAEIRLAFSGKTGPLWPLSRFSQQLARLRAALPAILLAPGPELLLLVAAFFLLALRQVRAALPAKSPVPRSLVQLFDTELPQARRTLLLVEWLVAFALVVPLIELLLLLKGPLGRLPPVLWPFMVALVTLVGGLMVRGLFPAFHSRWGGLLAAPWRASAFLLLVTLLLPTPTEHALWGLRLFMASSLLGLALSPLVLQRPGRARPGGEWRRLVLLPGLLAYALSMPALSAQAREQHLPLVWEALRSSTALPEILGHALFLGLLALLANASEQQERRSAPWVGALLFAGYVAGLHDRVGGWALPALLGLALFPTVLLLPPPRREALLAGRSKVLALRKRWLEELPVTWLQQMHAAIEVLGGKLAKGELSLDDYRERVSKLEQQLADVEKKFSFEGTAARELVLAHGPLPGDWENAKLAMRLGVIFSLPVTLAYSAWGLTHSFSLKGLGFLLIFYSVNVLASAALFGFFFTCIRGRTGLRKALWASLVTQLCLLPAWLDVLSRTNDLTLFLFSLLHSMMIFLMLGLCFDWLVARQAWGDDFRWRNFLGLSGLSTVAASLSLLGASLATTFGSALTGQLSKTVMQFVGMAAG</sequence>
<keyword evidence="2" id="KW-0472">Membrane</keyword>
<dbReference type="RefSeq" id="WP_395815802.1">
    <property type="nucleotide sequence ID" value="NZ_CP043494.1"/>
</dbReference>
<feature type="transmembrane region" description="Helical" evidence="2">
    <location>
        <begin position="758"/>
        <end position="774"/>
    </location>
</feature>
<evidence type="ECO:0000313" key="4">
    <source>
        <dbReference type="Proteomes" id="UP001611383"/>
    </source>
</evidence>
<evidence type="ECO:0000256" key="2">
    <source>
        <dbReference type="SAM" id="Phobius"/>
    </source>
</evidence>
<keyword evidence="1" id="KW-0175">Coiled coil</keyword>
<feature type="transmembrane region" description="Helical" evidence="2">
    <location>
        <begin position="694"/>
        <end position="713"/>
    </location>
</feature>
<feature type="transmembrane region" description="Helical" evidence="2">
    <location>
        <begin position="452"/>
        <end position="475"/>
    </location>
</feature>
<feature type="transmembrane region" description="Helical" evidence="2">
    <location>
        <begin position="526"/>
        <end position="544"/>
    </location>
</feature>
<proteinExistence type="predicted"/>
<feature type="transmembrane region" description="Helical" evidence="2">
    <location>
        <begin position="725"/>
        <end position="746"/>
    </location>
</feature>
<feature type="transmembrane region" description="Helical" evidence="2">
    <location>
        <begin position="821"/>
        <end position="843"/>
    </location>
</feature>
<feature type="transmembrane region" description="Helical" evidence="2">
    <location>
        <begin position="365"/>
        <end position="385"/>
    </location>
</feature>
<feature type="transmembrane region" description="Helical" evidence="2">
    <location>
        <begin position="578"/>
        <end position="595"/>
    </location>
</feature>
<organism evidence="3 4">
    <name type="scientific">Archangium minus</name>
    <dbReference type="NCBI Taxonomy" id="83450"/>
    <lineage>
        <taxon>Bacteria</taxon>
        <taxon>Pseudomonadati</taxon>
        <taxon>Myxococcota</taxon>
        <taxon>Myxococcia</taxon>
        <taxon>Myxococcales</taxon>
        <taxon>Cystobacterineae</taxon>
        <taxon>Archangiaceae</taxon>
        <taxon>Archangium</taxon>
    </lineage>
</organism>
<feature type="transmembrane region" description="Helical" evidence="2">
    <location>
        <begin position="425"/>
        <end position="446"/>
    </location>
</feature>
<keyword evidence="2" id="KW-0812">Transmembrane</keyword>
<gene>
    <name evidence="3" type="ORF">F0U60_07365</name>
</gene>
<feature type="transmembrane region" description="Helical" evidence="2">
    <location>
        <begin position="786"/>
        <end position="809"/>
    </location>
</feature>
<evidence type="ECO:0000256" key="1">
    <source>
        <dbReference type="SAM" id="Coils"/>
    </source>
</evidence>
<name>A0ABY9WME8_9BACT</name>
<feature type="transmembrane region" description="Helical" evidence="2">
    <location>
        <begin position="397"/>
        <end position="418"/>
    </location>
</feature>
<accession>A0ABY9WME8</accession>
<feature type="transmembrane region" description="Helical" evidence="2">
    <location>
        <begin position="556"/>
        <end position="572"/>
    </location>
</feature>